<protein>
    <submittedName>
        <fullName evidence="1">Uncharacterized protein</fullName>
    </submittedName>
</protein>
<comment type="caution">
    <text evidence="1">The sequence shown here is derived from an EMBL/GenBank/DDBJ whole genome shotgun (WGS) entry which is preliminary data.</text>
</comment>
<proteinExistence type="predicted"/>
<reference evidence="1" key="1">
    <citation type="journal article" date="2023" name="Science">
        <title>Genome structures resolve the early diversification of teleost fishes.</title>
        <authorList>
            <person name="Parey E."/>
            <person name="Louis A."/>
            <person name="Montfort J."/>
            <person name="Bouchez O."/>
            <person name="Roques C."/>
            <person name="Iampietro C."/>
            <person name="Lluch J."/>
            <person name="Castinel A."/>
            <person name="Donnadieu C."/>
            <person name="Desvignes T."/>
            <person name="Floi Bucao C."/>
            <person name="Jouanno E."/>
            <person name="Wen M."/>
            <person name="Mejri S."/>
            <person name="Dirks R."/>
            <person name="Jansen H."/>
            <person name="Henkel C."/>
            <person name="Chen W.J."/>
            <person name="Zahm M."/>
            <person name="Cabau C."/>
            <person name="Klopp C."/>
            <person name="Thompson A.W."/>
            <person name="Robinson-Rechavi M."/>
            <person name="Braasch I."/>
            <person name="Lecointre G."/>
            <person name="Bobe J."/>
            <person name="Postlethwait J.H."/>
            <person name="Berthelot C."/>
            <person name="Roest Crollius H."/>
            <person name="Guiguen Y."/>
        </authorList>
    </citation>
    <scope>NUCLEOTIDE SEQUENCE</scope>
    <source>
        <strain evidence="1">NC1722</strain>
    </source>
</reference>
<gene>
    <name evidence="1" type="ORF">AAFF_G00402200</name>
</gene>
<dbReference type="EMBL" id="JAINUG010000008">
    <property type="protein sequence ID" value="KAJ8415663.1"/>
    <property type="molecule type" value="Genomic_DNA"/>
</dbReference>
<organism evidence="1 2">
    <name type="scientific">Aldrovandia affinis</name>
    <dbReference type="NCBI Taxonomy" id="143900"/>
    <lineage>
        <taxon>Eukaryota</taxon>
        <taxon>Metazoa</taxon>
        <taxon>Chordata</taxon>
        <taxon>Craniata</taxon>
        <taxon>Vertebrata</taxon>
        <taxon>Euteleostomi</taxon>
        <taxon>Actinopterygii</taxon>
        <taxon>Neopterygii</taxon>
        <taxon>Teleostei</taxon>
        <taxon>Notacanthiformes</taxon>
        <taxon>Halosauridae</taxon>
        <taxon>Aldrovandia</taxon>
    </lineage>
</organism>
<accession>A0AAD7X0F6</accession>
<dbReference type="AlphaFoldDB" id="A0AAD7X0F6"/>
<name>A0AAD7X0F6_9TELE</name>
<evidence type="ECO:0000313" key="1">
    <source>
        <dbReference type="EMBL" id="KAJ8415663.1"/>
    </source>
</evidence>
<dbReference type="Proteomes" id="UP001221898">
    <property type="component" value="Unassembled WGS sequence"/>
</dbReference>
<keyword evidence="2" id="KW-1185">Reference proteome</keyword>
<sequence length="86" mass="9662">MDGWIFEYWDDLPNADEISIMLESLSAVPCVHSPSAPRSVPTASVASMARSPRCGQKYTVTRKSHREYTHLEICTGPPPPPFWDSR</sequence>
<evidence type="ECO:0000313" key="2">
    <source>
        <dbReference type="Proteomes" id="UP001221898"/>
    </source>
</evidence>